<accession>A0A1B7LWU0</accession>
<comment type="caution">
    <text evidence="2">The sequence shown here is derived from an EMBL/GenBank/DDBJ whole genome shotgun (WGS) entry which is preliminary data.</text>
</comment>
<dbReference type="AlphaFoldDB" id="A0A1B7LWU0"/>
<keyword evidence="1" id="KW-0472">Membrane</keyword>
<reference evidence="2 3" key="1">
    <citation type="submission" date="2016-04" db="EMBL/GenBank/DDBJ databases">
        <title>First whole genome shotgun sequence of the bacterium Enteractinococcus sp. strain UASWS1574.</title>
        <authorList>
            <person name="Crovadore J."/>
            <person name="Chablais R."/>
            <person name="Lefort F."/>
        </authorList>
    </citation>
    <scope>NUCLEOTIDE SEQUENCE [LARGE SCALE GENOMIC DNA]</scope>
    <source>
        <strain evidence="2 3">UASWS1574</strain>
    </source>
</reference>
<dbReference type="STRING" id="1837282.A6F49_16895"/>
<protein>
    <recommendedName>
        <fullName evidence="4">DUF4129 domain-containing protein</fullName>
    </recommendedName>
</protein>
<dbReference type="Proteomes" id="UP000078292">
    <property type="component" value="Unassembled WGS sequence"/>
</dbReference>
<feature type="transmembrane region" description="Helical" evidence="1">
    <location>
        <begin position="57"/>
        <end position="78"/>
    </location>
</feature>
<name>A0A1B7LWU0_9MICC</name>
<evidence type="ECO:0000313" key="2">
    <source>
        <dbReference type="EMBL" id="OAV59513.1"/>
    </source>
</evidence>
<sequence>MTSIPWTPDDDDARRLLNDRIDSYDVDPAAMSWWERVLQWLSDAMQLNVDASGAGSVIIQVFLVLAVVILVILLIRFFRPSVSGATQAEAQLVDPSVSATQYLDQARQLLASEQLDQAYLQAYRSMVRSAAERELIEVTPATTATVFGWSLGSVLPSYRIPIHEASEQFNEISYGSAIPTREATSTMITLAQTVAAAQPSATHPHDNPVRLMPR</sequence>
<dbReference type="RefSeq" id="WP_043058565.1">
    <property type="nucleotide sequence ID" value="NZ_LXEY01000022.1"/>
</dbReference>
<evidence type="ECO:0000256" key="1">
    <source>
        <dbReference type="SAM" id="Phobius"/>
    </source>
</evidence>
<dbReference type="OrthoDB" id="4964332at2"/>
<proteinExistence type="predicted"/>
<dbReference type="EMBL" id="LXEY01000022">
    <property type="protein sequence ID" value="OAV59513.1"/>
    <property type="molecule type" value="Genomic_DNA"/>
</dbReference>
<keyword evidence="3" id="KW-1185">Reference proteome</keyword>
<keyword evidence="1" id="KW-0812">Transmembrane</keyword>
<evidence type="ECO:0008006" key="4">
    <source>
        <dbReference type="Google" id="ProtNLM"/>
    </source>
</evidence>
<evidence type="ECO:0000313" key="3">
    <source>
        <dbReference type="Proteomes" id="UP000078292"/>
    </source>
</evidence>
<keyword evidence="1" id="KW-1133">Transmembrane helix</keyword>
<organism evidence="2 3">
    <name type="scientific">Enteractinococcus helveticum</name>
    <dbReference type="NCBI Taxonomy" id="1837282"/>
    <lineage>
        <taxon>Bacteria</taxon>
        <taxon>Bacillati</taxon>
        <taxon>Actinomycetota</taxon>
        <taxon>Actinomycetes</taxon>
        <taxon>Micrococcales</taxon>
        <taxon>Micrococcaceae</taxon>
    </lineage>
</organism>
<gene>
    <name evidence="2" type="ORF">A6F49_16895</name>
</gene>